<keyword evidence="1" id="KW-0472">Membrane</keyword>
<name>A0A1I0WHG6_9FIRM</name>
<keyword evidence="3" id="KW-1185">Reference proteome</keyword>
<accession>A0A1I0WHG6</accession>
<sequence length="57" mass="6471">MGLSIVTLILMVLVALMIIIIARALGFAIYMTKQIFVEIKLLRYDIQKKELEKNSGC</sequence>
<protein>
    <submittedName>
        <fullName evidence="2">Uncharacterized protein</fullName>
    </submittedName>
</protein>
<keyword evidence="1" id="KW-1133">Transmembrane helix</keyword>
<dbReference type="Proteomes" id="UP000198838">
    <property type="component" value="Unassembled WGS sequence"/>
</dbReference>
<reference evidence="2 3" key="1">
    <citation type="submission" date="2016-10" db="EMBL/GenBank/DDBJ databases">
        <authorList>
            <person name="de Groot N.N."/>
        </authorList>
    </citation>
    <scope>NUCLEOTIDE SEQUENCE [LARGE SCALE GENOMIC DNA]</scope>
    <source>
        <strain evidence="2 3">DSM 5522</strain>
    </source>
</reference>
<dbReference type="EMBL" id="FOJY01000004">
    <property type="protein sequence ID" value="SFA87837.1"/>
    <property type="molecule type" value="Genomic_DNA"/>
</dbReference>
<gene>
    <name evidence="2" type="ORF">SAMN05216249_10468</name>
</gene>
<proteinExistence type="predicted"/>
<keyword evidence="1" id="KW-0812">Transmembrane</keyword>
<evidence type="ECO:0000256" key="1">
    <source>
        <dbReference type="SAM" id="Phobius"/>
    </source>
</evidence>
<evidence type="ECO:0000313" key="3">
    <source>
        <dbReference type="Proteomes" id="UP000198838"/>
    </source>
</evidence>
<feature type="transmembrane region" description="Helical" evidence="1">
    <location>
        <begin position="6"/>
        <end position="30"/>
    </location>
</feature>
<dbReference type="STRING" id="1120918.SAMN05216249_10468"/>
<dbReference type="RefSeq" id="WP_177205558.1">
    <property type="nucleotide sequence ID" value="NZ_FOJY01000004.1"/>
</dbReference>
<organism evidence="2 3">
    <name type="scientific">Acetitomaculum ruminis DSM 5522</name>
    <dbReference type="NCBI Taxonomy" id="1120918"/>
    <lineage>
        <taxon>Bacteria</taxon>
        <taxon>Bacillati</taxon>
        <taxon>Bacillota</taxon>
        <taxon>Clostridia</taxon>
        <taxon>Lachnospirales</taxon>
        <taxon>Lachnospiraceae</taxon>
        <taxon>Acetitomaculum</taxon>
    </lineage>
</organism>
<dbReference type="AlphaFoldDB" id="A0A1I0WHG6"/>
<evidence type="ECO:0000313" key="2">
    <source>
        <dbReference type="EMBL" id="SFA87837.1"/>
    </source>
</evidence>